<dbReference type="Proteomes" id="UP001140949">
    <property type="component" value="Unassembled WGS sequence"/>
</dbReference>
<comment type="caution">
    <text evidence="2">The sequence shown here is derived from an EMBL/GenBank/DDBJ whole genome shotgun (WGS) entry which is preliminary data.</text>
</comment>
<keyword evidence="2" id="KW-0575">Peroxidase</keyword>
<dbReference type="GO" id="GO:0004601">
    <property type="term" value="F:peroxidase activity"/>
    <property type="evidence" value="ECO:0007669"/>
    <property type="project" value="UniProtKB-KW"/>
</dbReference>
<evidence type="ECO:0000256" key="1">
    <source>
        <dbReference type="SAM" id="MobiDB-lite"/>
    </source>
</evidence>
<name>A0AAX6GWS6_IRIPA</name>
<keyword evidence="3" id="KW-1185">Reference proteome</keyword>
<feature type="compositionally biased region" description="Basic residues" evidence="1">
    <location>
        <begin position="23"/>
        <end position="42"/>
    </location>
</feature>
<feature type="region of interest" description="Disordered" evidence="1">
    <location>
        <begin position="1"/>
        <end position="44"/>
    </location>
</feature>
<protein>
    <submittedName>
        <fullName evidence="2">Peroxidase 18</fullName>
    </submittedName>
</protein>
<keyword evidence="2" id="KW-0560">Oxidoreductase</keyword>
<reference evidence="2" key="1">
    <citation type="journal article" date="2023" name="GigaByte">
        <title>Genome assembly of the bearded iris, Iris pallida Lam.</title>
        <authorList>
            <person name="Bruccoleri R.E."/>
            <person name="Oakeley E.J."/>
            <person name="Faust A.M.E."/>
            <person name="Altorfer M."/>
            <person name="Dessus-Babus S."/>
            <person name="Burckhardt D."/>
            <person name="Oertli M."/>
            <person name="Naumann U."/>
            <person name="Petersen F."/>
            <person name="Wong J."/>
        </authorList>
    </citation>
    <scope>NUCLEOTIDE SEQUENCE</scope>
    <source>
        <strain evidence="2">GSM-AAB239-AS_SAM_17_03QT</strain>
    </source>
</reference>
<dbReference type="AlphaFoldDB" id="A0AAX6GWS6"/>
<accession>A0AAX6GWS6</accession>
<dbReference type="EMBL" id="JANAVB010015397">
    <property type="protein sequence ID" value="KAJ6833230.1"/>
    <property type="molecule type" value="Genomic_DNA"/>
</dbReference>
<sequence>MVKAGSGDLVSGARDNLGGTQRTNRRRSGGRRRNWRRGRAGSRSRLQALLDAGLADETGAGKHMAPRRSSTVRRWMGAFAEKDWWQHRGAVMVLASTARSGKCW</sequence>
<reference evidence="2" key="2">
    <citation type="submission" date="2023-04" db="EMBL/GenBank/DDBJ databases">
        <authorList>
            <person name="Bruccoleri R.E."/>
            <person name="Oakeley E.J."/>
            <person name="Faust A.-M."/>
            <person name="Dessus-Babus S."/>
            <person name="Altorfer M."/>
            <person name="Burckhardt D."/>
            <person name="Oertli M."/>
            <person name="Naumann U."/>
            <person name="Petersen F."/>
            <person name="Wong J."/>
        </authorList>
    </citation>
    <scope>NUCLEOTIDE SEQUENCE</scope>
    <source>
        <strain evidence="2">GSM-AAB239-AS_SAM_17_03QT</strain>
        <tissue evidence="2">Leaf</tissue>
    </source>
</reference>
<gene>
    <name evidence="2" type="ORF">M6B38_341605</name>
</gene>
<organism evidence="2 3">
    <name type="scientific">Iris pallida</name>
    <name type="common">Sweet iris</name>
    <dbReference type="NCBI Taxonomy" id="29817"/>
    <lineage>
        <taxon>Eukaryota</taxon>
        <taxon>Viridiplantae</taxon>
        <taxon>Streptophyta</taxon>
        <taxon>Embryophyta</taxon>
        <taxon>Tracheophyta</taxon>
        <taxon>Spermatophyta</taxon>
        <taxon>Magnoliopsida</taxon>
        <taxon>Liliopsida</taxon>
        <taxon>Asparagales</taxon>
        <taxon>Iridaceae</taxon>
        <taxon>Iridoideae</taxon>
        <taxon>Irideae</taxon>
        <taxon>Iris</taxon>
    </lineage>
</organism>
<evidence type="ECO:0000313" key="3">
    <source>
        <dbReference type="Proteomes" id="UP001140949"/>
    </source>
</evidence>
<proteinExistence type="predicted"/>
<evidence type="ECO:0000313" key="2">
    <source>
        <dbReference type="EMBL" id="KAJ6833230.1"/>
    </source>
</evidence>